<proteinExistence type="predicted"/>
<evidence type="ECO:0000256" key="1">
    <source>
        <dbReference type="SAM" id="Phobius"/>
    </source>
</evidence>
<dbReference type="HOGENOM" id="CLU_1203059_0_0_11"/>
<evidence type="ECO:0000256" key="2">
    <source>
        <dbReference type="SAM" id="SignalP"/>
    </source>
</evidence>
<accession>C7QD59</accession>
<sequence length="230" mass="23968" precursor="true">MRTMMRSAAAVGVVVAAAMTVGTMSTLAARAGSGALPTLPTDASASSTGNGVRVEISDDTRSAHSGDVVDYTVRVDNDSPTSYPALEVYHLVPAGFQLVDSSPNATQQDRTMRWTANVPSGHTVVFSDQVMAGTVEESDHLTPHVRDAKTGTRTDQFTSTACARSSSTGPALACGTVREQLTDGPDAIAGVAGPNGKHWQPGLLGIALLVALYAGFRSFFRKRGEQGEEA</sequence>
<organism evidence="4 5">
    <name type="scientific">Catenulispora acidiphila (strain DSM 44928 / JCM 14897 / NBRC 102108 / NRRL B-24433 / ID139908)</name>
    <dbReference type="NCBI Taxonomy" id="479433"/>
    <lineage>
        <taxon>Bacteria</taxon>
        <taxon>Bacillati</taxon>
        <taxon>Actinomycetota</taxon>
        <taxon>Actinomycetes</taxon>
        <taxon>Catenulisporales</taxon>
        <taxon>Catenulisporaceae</taxon>
        <taxon>Catenulispora</taxon>
    </lineage>
</organism>
<dbReference type="EMBL" id="CP001700">
    <property type="protein sequence ID" value="ACU70769.1"/>
    <property type="molecule type" value="Genomic_DNA"/>
</dbReference>
<name>C7QD59_CATAD</name>
<evidence type="ECO:0000313" key="4">
    <source>
        <dbReference type="EMBL" id="ACU70769.1"/>
    </source>
</evidence>
<evidence type="ECO:0000313" key="5">
    <source>
        <dbReference type="Proteomes" id="UP000000851"/>
    </source>
</evidence>
<keyword evidence="2" id="KW-0732">Signal</keyword>
<dbReference type="KEGG" id="cai:Caci_1849"/>
<dbReference type="Proteomes" id="UP000000851">
    <property type="component" value="Chromosome"/>
</dbReference>
<feature type="signal peptide" evidence="2">
    <location>
        <begin position="1"/>
        <end position="28"/>
    </location>
</feature>
<gene>
    <name evidence="4" type="ordered locus">Caci_1849</name>
</gene>
<reference evidence="4 5" key="1">
    <citation type="journal article" date="2009" name="Stand. Genomic Sci.">
        <title>Complete genome sequence of Catenulispora acidiphila type strain (ID 139908).</title>
        <authorList>
            <person name="Copeland A."/>
            <person name="Lapidus A."/>
            <person name="Glavina Del Rio T."/>
            <person name="Nolan M."/>
            <person name="Lucas S."/>
            <person name="Chen F."/>
            <person name="Tice H."/>
            <person name="Cheng J.F."/>
            <person name="Bruce D."/>
            <person name="Goodwin L."/>
            <person name="Pitluck S."/>
            <person name="Mikhailova N."/>
            <person name="Pati A."/>
            <person name="Ivanova N."/>
            <person name="Mavromatis K."/>
            <person name="Chen A."/>
            <person name="Palaniappan K."/>
            <person name="Chain P."/>
            <person name="Land M."/>
            <person name="Hauser L."/>
            <person name="Chang Y.J."/>
            <person name="Jeffries C.D."/>
            <person name="Chertkov O."/>
            <person name="Brettin T."/>
            <person name="Detter J.C."/>
            <person name="Han C."/>
            <person name="Ali Z."/>
            <person name="Tindall B.J."/>
            <person name="Goker M."/>
            <person name="Bristow J."/>
            <person name="Eisen J.A."/>
            <person name="Markowitz V."/>
            <person name="Hugenholtz P."/>
            <person name="Kyrpides N.C."/>
            <person name="Klenk H.P."/>
        </authorList>
    </citation>
    <scope>NUCLEOTIDE SEQUENCE [LARGE SCALE GENOMIC DNA]</scope>
    <source>
        <strain evidence="5">DSM 44928 / JCM 14897 / NBRC 102108 / NRRL B-24433 / ID139908</strain>
    </source>
</reference>
<keyword evidence="1" id="KW-0812">Transmembrane</keyword>
<keyword evidence="1" id="KW-0472">Membrane</keyword>
<dbReference type="RefSeq" id="WP_012786063.1">
    <property type="nucleotide sequence ID" value="NC_013131.1"/>
</dbReference>
<protein>
    <recommendedName>
        <fullName evidence="3">DUF11 domain-containing protein</fullName>
    </recommendedName>
</protein>
<dbReference type="InParanoid" id="C7QD59"/>
<feature type="transmembrane region" description="Helical" evidence="1">
    <location>
        <begin position="198"/>
        <end position="216"/>
    </location>
</feature>
<dbReference type="InterPro" id="IPR001434">
    <property type="entry name" value="OmcB-like_DUF11"/>
</dbReference>
<dbReference type="AlphaFoldDB" id="C7QD59"/>
<dbReference type="Pfam" id="PF01345">
    <property type="entry name" value="DUF11"/>
    <property type="match status" value="1"/>
</dbReference>
<keyword evidence="1" id="KW-1133">Transmembrane helix</keyword>
<evidence type="ECO:0000259" key="3">
    <source>
        <dbReference type="Pfam" id="PF01345"/>
    </source>
</evidence>
<feature type="chain" id="PRO_5039417006" description="DUF11 domain-containing protein" evidence="2">
    <location>
        <begin position="29"/>
        <end position="230"/>
    </location>
</feature>
<keyword evidence="5" id="KW-1185">Reference proteome</keyword>
<feature type="domain" description="DUF11" evidence="3">
    <location>
        <begin position="54"/>
        <end position="126"/>
    </location>
</feature>